<name>A0ABC8RT25_9AQUA</name>
<feature type="non-terminal residue" evidence="9">
    <location>
        <position position="155"/>
    </location>
</feature>
<feature type="transmembrane region" description="Helical" evidence="8">
    <location>
        <begin position="67"/>
        <end position="86"/>
    </location>
</feature>
<keyword evidence="6" id="KW-0408">Iron</keyword>
<evidence type="ECO:0000256" key="7">
    <source>
        <dbReference type="ARBA" id="ARBA00023033"/>
    </source>
</evidence>
<dbReference type="InterPro" id="IPR036396">
    <property type="entry name" value="Cyt_P450_sf"/>
</dbReference>
<dbReference type="Gene3D" id="1.10.630.10">
    <property type="entry name" value="Cytochrome P450"/>
    <property type="match status" value="1"/>
</dbReference>
<evidence type="ECO:0000256" key="8">
    <source>
        <dbReference type="SAM" id="Phobius"/>
    </source>
</evidence>
<evidence type="ECO:0000256" key="5">
    <source>
        <dbReference type="ARBA" id="ARBA00023002"/>
    </source>
</evidence>
<evidence type="ECO:0000256" key="2">
    <source>
        <dbReference type="ARBA" id="ARBA00010617"/>
    </source>
</evidence>
<evidence type="ECO:0000256" key="1">
    <source>
        <dbReference type="ARBA" id="ARBA00001971"/>
    </source>
</evidence>
<evidence type="ECO:0000256" key="6">
    <source>
        <dbReference type="ARBA" id="ARBA00023004"/>
    </source>
</evidence>
<accession>A0ABC8RT25</accession>
<reference evidence="9 10" key="1">
    <citation type="submission" date="2024-02" db="EMBL/GenBank/DDBJ databases">
        <authorList>
            <person name="Vignale AGUSTIN F."/>
            <person name="Sosa J E."/>
            <person name="Modenutti C."/>
        </authorList>
    </citation>
    <scope>NUCLEOTIDE SEQUENCE [LARGE SCALE GENOMIC DNA]</scope>
</reference>
<keyword evidence="4" id="KW-0479">Metal-binding</keyword>
<sequence>MFLPIEQWVGMHYVIIVVQAIIIKHFLSISGFNTICGMVVGKKYLNESPAEQGVVDSDELPRTFDQLFLLTGALNIGDLIPWINFLDLQGFGKKMKTLRKKFDNLLDHIIDDAQMGQNKQKDSKVRTMFDVLMELLENPNLEFHFTRKHIKAVLQ</sequence>
<keyword evidence="10" id="KW-1185">Reference proteome</keyword>
<evidence type="ECO:0000256" key="3">
    <source>
        <dbReference type="ARBA" id="ARBA00022617"/>
    </source>
</evidence>
<evidence type="ECO:0000313" key="10">
    <source>
        <dbReference type="Proteomes" id="UP001642360"/>
    </source>
</evidence>
<proteinExistence type="inferred from homology"/>
<keyword evidence="5" id="KW-0560">Oxidoreductase</keyword>
<dbReference type="EMBL" id="CAUOFW020001709">
    <property type="protein sequence ID" value="CAK9147617.1"/>
    <property type="molecule type" value="Genomic_DNA"/>
</dbReference>
<gene>
    <name evidence="9" type="ORF">ILEXP_LOCUS15528</name>
</gene>
<evidence type="ECO:0000313" key="9">
    <source>
        <dbReference type="EMBL" id="CAK9147617.1"/>
    </source>
</evidence>
<dbReference type="SUPFAM" id="SSF48264">
    <property type="entry name" value="Cytochrome P450"/>
    <property type="match status" value="1"/>
</dbReference>
<dbReference type="Proteomes" id="UP001642360">
    <property type="component" value="Unassembled WGS sequence"/>
</dbReference>
<comment type="cofactor">
    <cofactor evidence="1">
        <name>heme</name>
        <dbReference type="ChEBI" id="CHEBI:30413"/>
    </cofactor>
</comment>
<keyword evidence="8" id="KW-0812">Transmembrane</keyword>
<dbReference type="PANTHER" id="PTHR47944:SF4">
    <property type="entry name" value="OS09G0441700 PROTEIN"/>
    <property type="match status" value="1"/>
</dbReference>
<dbReference type="GO" id="GO:0004497">
    <property type="term" value="F:monooxygenase activity"/>
    <property type="evidence" value="ECO:0007669"/>
    <property type="project" value="UniProtKB-KW"/>
</dbReference>
<keyword evidence="3" id="KW-0349">Heme</keyword>
<feature type="transmembrane region" description="Helical" evidence="8">
    <location>
        <begin position="12"/>
        <end position="40"/>
    </location>
</feature>
<comment type="caution">
    <text evidence="9">The sequence shown here is derived from an EMBL/GenBank/DDBJ whole genome shotgun (WGS) entry which is preliminary data.</text>
</comment>
<organism evidence="9 10">
    <name type="scientific">Ilex paraguariensis</name>
    <name type="common">yerba mate</name>
    <dbReference type="NCBI Taxonomy" id="185542"/>
    <lineage>
        <taxon>Eukaryota</taxon>
        <taxon>Viridiplantae</taxon>
        <taxon>Streptophyta</taxon>
        <taxon>Embryophyta</taxon>
        <taxon>Tracheophyta</taxon>
        <taxon>Spermatophyta</taxon>
        <taxon>Magnoliopsida</taxon>
        <taxon>eudicotyledons</taxon>
        <taxon>Gunneridae</taxon>
        <taxon>Pentapetalae</taxon>
        <taxon>asterids</taxon>
        <taxon>campanulids</taxon>
        <taxon>Aquifoliales</taxon>
        <taxon>Aquifoliaceae</taxon>
        <taxon>Ilex</taxon>
    </lineage>
</organism>
<comment type="similarity">
    <text evidence="2">Belongs to the cytochrome P450 family.</text>
</comment>
<keyword evidence="7" id="KW-0503">Monooxygenase</keyword>
<dbReference type="AlphaFoldDB" id="A0ABC8RT25"/>
<dbReference type="PANTHER" id="PTHR47944">
    <property type="entry name" value="CYTOCHROME P450 98A9"/>
    <property type="match status" value="1"/>
</dbReference>
<protein>
    <recommendedName>
        <fullName evidence="11">Cytochrome P450</fullName>
    </recommendedName>
</protein>
<evidence type="ECO:0000256" key="4">
    <source>
        <dbReference type="ARBA" id="ARBA00022723"/>
    </source>
</evidence>
<dbReference type="GO" id="GO:0046872">
    <property type="term" value="F:metal ion binding"/>
    <property type="evidence" value="ECO:0007669"/>
    <property type="project" value="UniProtKB-KW"/>
</dbReference>
<evidence type="ECO:0008006" key="11">
    <source>
        <dbReference type="Google" id="ProtNLM"/>
    </source>
</evidence>
<keyword evidence="8" id="KW-1133">Transmembrane helix</keyword>
<keyword evidence="8" id="KW-0472">Membrane</keyword>